<evidence type="ECO:0000313" key="1">
    <source>
        <dbReference type="EMBL" id="GFY05280.1"/>
    </source>
</evidence>
<evidence type="ECO:0000313" key="2">
    <source>
        <dbReference type="Proteomes" id="UP000887159"/>
    </source>
</evidence>
<keyword evidence="2" id="KW-1185">Reference proteome</keyword>
<reference evidence="1" key="1">
    <citation type="submission" date="2020-08" db="EMBL/GenBank/DDBJ databases">
        <title>Multicomponent nature underlies the extraordinary mechanical properties of spider dragline silk.</title>
        <authorList>
            <person name="Kono N."/>
            <person name="Nakamura H."/>
            <person name="Mori M."/>
            <person name="Yoshida Y."/>
            <person name="Ohtoshi R."/>
            <person name="Malay A.D."/>
            <person name="Moran D.A.P."/>
            <person name="Tomita M."/>
            <person name="Numata K."/>
            <person name="Arakawa K."/>
        </authorList>
    </citation>
    <scope>NUCLEOTIDE SEQUENCE</scope>
</reference>
<dbReference type="AlphaFoldDB" id="A0A8X6S603"/>
<sequence>MTSYNRLDDSLRWRVVGWLEAGHSEAERTAAPQLARDFAALSRKRASRNWTLHPAPSLARPLDCIQQKRADIAELKTPKEWGHVIFSDESKSTRQSILVKSSSGGKTELAFVPPMSQIGWQRDPCA</sequence>
<dbReference type="EMBL" id="BMAU01021250">
    <property type="protein sequence ID" value="GFY05280.1"/>
    <property type="molecule type" value="Genomic_DNA"/>
</dbReference>
<name>A0A8X6S603_TRICX</name>
<protein>
    <submittedName>
        <fullName evidence="1">Uncharacterized protein</fullName>
    </submittedName>
</protein>
<dbReference type="Proteomes" id="UP000887159">
    <property type="component" value="Unassembled WGS sequence"/>
</dbReference>
<proteinExistence type="predicted"/>
<accession>A0A8X6S603</accession>
<comment type="caution">
    <text evidence="1">The sequence shown here is derived from an EMBL/GenBank/DDBJ whole genome shotgun (WGS) entry which is preliminary data.</text>
</comment>
<organism evidence="1 2">
    <name type="scientific">Trichonephila clavipes</name>
    <name type="common">Golden silk orbweaver</name>
    <name type="synonym">Nephila clavipes</name>
    <dbReference type="NCBI Taxonomy" id="2585209"/>
    <lineage>
        <taxon>Eukaryota</taxon>
        <taxon>Metazoa</taxon>
        <taxon>Ecdysozoa</taxon>
        <taxon>Arthropoda</taxon>
        <taxon>Chelicerata</taxon>
        <taxon>Arachnida</taxon>
        <taxon>Araneae</taxon>
        <taxon>Araneomorphae</taxon>
        <taxon>Entelegynae</taxon>
        <taxon>Araneoidea</taxon>
        <taxon>Nephilidae</taxon>
        <taxon>Trichonephila</taxon>
    </lineage>
</organism>
<gene>
    <name evidence="1" type="ORF">TNCV_2207261</name>
</gene>